<gene>
    <name evidence="2" type="ORF">FMM08_12215</name>
</gene>
<dbReference type="Proteomes" id="UP000321234">
    <property type="component" value="Unassembled WGS sequence"/>
</dbReference>
<reference evidence="2 3" key="1">
    <citation type="submission" date="2019-07" db="EMBL/GenBank/DDBJ databases">
        <title>Quadrisphaera sp. strain DD2A genome sequencing and assembly.</title>
        <authorList>
            <person name="Kim I."/>
        </authorList>
    </citation>
    <scope>NUCLEOTIDE SEQUENCE [LARGE SCALE GENOMIC DNA]</scope>
    <source>
        <strain evidence="2 3">DD2A</strain>
    </source>
</reference>
<feature type="region of interest" description="Disordered" evidence="1">
    <location>
        <begin position="1"/>
        <end position="22"/>
    </location>
</feature>
<sequence>MTTTTTTTPSAHLADTAATSTPLAPPVRVGVRELAGSVVVLTPGRSLLVTGADDAAWRASAQDCSVAAIGTPAQVAAADAAEPVDAHLVCSLTAVAPGRTRGHLVSAGGQHHPFEVIVLAPQPDTQPAAVAARQPLERSRPSRTARCRRVLRPLGRPGAPVIANG</sequence>
<dbReference type="AlphaFoldDB" id="A0A5C8ZFY8"/>
<accession>A0A5C8ZFY8</accession>
<name>A0A5C8ZFY8_9ACTN</name>
<comment type="caution">
    <text evidence="2">The sequence shown here is derived from an EMBL/GenBank/DDBJ whole genome shotgun (WGS) entry which is preliminary data.</text>
</comment>
<evidence type="ECO:0000313" key="2">
    <source>
        <dbReference type="EMBL" id="TXR56179.1"/>
    </source>
</evidence>
<dbReference type="EMBL" id="VKAC01000006">
    <property type="protein sequence ID" value="TXR56179.1"/>
    <property type="molecule type" value="Genomic_DNA"/>
</dbReference>
<keyword evidence="3" id="KW-1185">Reference proteome</keyword>
<dbReference type="RefSeq" id="WP_147926611.1">
    <property type="nucleotide sequence ID" value="NZ_VKAC01000006.1"/>
</dbReference>
<organism evidence="2 3">
    <name type="scientific">Quadrisphaera setariae</name>
    <dbReference type="NCBI Taxonomy" id="2593304"/>
    <lineage>
        <taxon>Bacteria</taxon>
        <taxon>Bacillati</taxon>
        <taxon>Actinomycetota</taxon>
        <taxon>Actinomycetes</taxon>
        <taxon>Kineosporiales</taxon>
        <taxon>Kineosporiaceae</taxon>
        <taxon>Quadrisphaera</taxon>
    </lineage>
</organism>
<evidence type="ECO:0000313" key="3">
    <source>
        <dbReference type="Proteomes" id="UP000321234"/>
    </source>
</evidence>
<evidence type="ECO:0000256" key="1">
    <source>
        <dbReference type="SAM" id="MobiDB-lite"/>
    </source>
</evidence>
<protein>
    <submittedName>
        <fullName evidence="2">Uncharacterized protein</fullName>
    </submittedName>
</protein>
<proteinExistence type="predicted"/>